<dbReference type="EC" id="4.1.1.45" evidence="4"/>
<sequence length="362" mass="40356">MPPSLPDFSKSHGSPTDEAQSWMTLRPNRHSVPGSNGKNGTTSDKVDMFVGDQFFRTVEPNCFDPDVRMKEMDATGVDIQVISTVPILFSYDKQIEPAAALARYLNDHIASVCYEHPHRFIGLATVPLQDVSSSVIELKRAKLELGLKGVEIGTEINGRALDHPDFEPFWAACEDLDVPIFVHPLGYELERENKARWGCYWSAWLIGMPSETALAMHALLSCGILVRHPKLRFCFAHAGGAYLPLLGRIQHGYNCRPDLVAHSSQGVSPQSYLGSHQHNIWIDSLVHDPDLLELICKKIGPDRIVMGSDYPFPLGEMPVPGEMLASNEEVGELLSKEARARMLARNAIEFLGLQDMFIQHKF</sequence>
<keyword evidence="6" id="KW-0479">Metal-binding</keyword>
<gene>
    <name evidence="14" type="ORF">N7498_003582</name>
</gene>
<dbReference type="GO" id="GO:0005829">
    <property type="term" value="C:cytosol"/>
    <property type="evidence" value="ECO:0007669"/>
    <property type="project" value="TreeGrafter"/>
</dbReference>
<evidence type="ECO:0000256" key="2">
    <source>
        <dbReference type="ARBA" id="ARBA00005871"/>
    </source>
</evidence>
<keyword evidence="8" id="KW-0862">Zinc</keyword>
<dbReference type="Pfam" id="PF04909">
    <property type="entry name" value="Amidohydro_2"/>
    <property type="match status" value="1"/>
</dbReference>
<evidence type="ECO:0000256" key="7">
    <source>
        <dbReference type="ARBA" id="ARBA00022793"/>
    </source>
</evidence>
<evidence type="ECO:0000259" key="13">
    <source>
        <dbReference type="Pfam" id="PF04909"/>
    </source>
</evidence>
<dbReference type="GO" id="GO:0019748">
    <property type="term" value="P:secondary metabolic process"/>
    <property type="evidence" value="ECO:0007669"/>
    <property type="project" value="TreeGrafter"/>
</dbReference>
<dbReference type="InterPro" id="IPR032466">
    <property type="entry name" value="Metal_Hydrolase"/>
</dbReference>
<evidence type="ECO:0000256" key="11">
    <source>
        <dbReference type="RuleBase" id="RU366045"/>
    </source>
</evidence>
<dbReference type="GeneID" id="83177945"/>
<evidence type="ECO:0000256" key="10">
    <source>
        <dbReference type="ARBA" id="ARBA00031120"/>
    </source>
</evidence>
<reference evidence="14" key="1">
    <citation type="submission" date="2022-12" db="EMBL/GenBank/DDBJ databases">
        <authorList>
            <person name="Petersen C."/>
        </authorList>
    </citation>
    <scope>NUCLEOTIDE SEQUENCE</scope>
    <source>
        <strain evidence="14">IBT 15544</strain>
    </source>
</reference>
<dbReference type="PANTHER" id="PTHR21240">
    <property type="entry name" value="2-AMINO-3-CARBOXYLMUCONATE-6-SEMIALDEHYDE DECARBOXYLASE"/>
    <property type="match status" value="1"/>
</dbReference>
<evidence type="ECO:0000256" key="8">
    <source>
        <dbReference type="ARBA" id="ARBA00022833"/>
    </source>
</evidence>
<dbReference type="GO" id="GO:0016787">
    <property type="term" value="F:hydrolase activity"/>
    <property type="evidence" value="ECO:0007669"/>
    <property type="project" value="InterPro"/>
</dbReference>
<feature type="region of interest" description="Disordered" evidence="12">
    <location>
        <begin position="1"/>
        <end position="20"/>
    </location>
</feature>
<evidence type="ECO:0000313" key="15">
    <source>
        <dbReference type="Proteomes" id="UP001150904"/>
    </source>
</evidence>
<keyword evidence="7 11" id="KW-0210">Decarboxylase</keyword>
<comment type="subunit">
    <text evidence="3">Monomer.</text>
</comment>
<dbReference type="InterPro" id="IPR006680">
    <property type="entry name" value="Amidohydro-rel"/>
</dbReference>
<accession>A0A9W9N2F9</accession>
<evidence type="ECO:0000256" key="3">
    <source>
        <dbReference type="ARBA" id="ARBA00011245"/>
    </source>
</evidence>
<evidence type="ECO:0000313" key="14">
    <source>
        <dbReference type="EMBL" id="KAJ5211936.1"/>
    </source>
</evidence>
<keyword evidence="9 11" id="KW-0456">Lyase</keyword>
<dbReference type="OrthoDB" id="2832284at2759"/>
<evidence type="ECO:0000256" key="9">
    <source>
        <dbReference type="ARBA" id="ARBA00023239"/>
    </source>
</evidence>
<keyword evidence="15" id="KW-1185">Reference proteome</keyword>
<dbReference type="Gene3D" id="3.20.20.140">
    <property type="entry name" value="Metal-dependent hydrolases"/>
    <property type="match status" value="1"/>
</dbReference>
<evidence type="ECO:0000256" key="4">
    <source>
        <dbReference type="ARBA" id="ARBA00012365"/>
    </source>
</evidence>
<evidence type="ECO:0000256" key="6">
    <source>
        <dbReference type="ARBA" id="ARBA00022723"/>
    </source>
</evidence>
<dbReference type="GO" id="GO:0046872">
    <property type="term" value="F:metal ion binding"/>
    <property type="evidence" value="ECO:0007669"/>
    <property type="project" value="UniProtKB-KW"/>
</dbReference>
<dbReference type="AlphaFoldDB" id="A0A9W9N2F9"/>
<evidence type="ECO:0000256" key="1">
    <source>
        <dbReference type="ARBA" id="ARBA00005079"/>
    </source>
</evidence>
<comment type="caution">
    <text evidence="14">The sequence shown here is derived from an EMBL/GenBank/DDBJ whole genome shotgun (WGS) entry which is preliminary data.</text>
</comment>
<comment type="similarity">
    <text evidence="2">Belongs to the metallo-dependent hydrolases superfamily. ACMSD family.</text>
</comment>
<dbReference type="EMBL" id="JAPQKR010000008">
    <property type="protein sequence ID" value="KAJ5211936.1"/>
    <property type="molecule type" value="Genomic_DNA"/>
</dbReference>
<dbReference type="SUPFAM" id="SSF51556">
    <property type="entry name" value="Metallo-dependent hydrolases"/>
    <property type="match status" value="1"/>
</dbReference>
<dbReference type="Proteomes" id="UP001150904">
    <property type="component" value="Unassembled WGS sequence"/>
</dbReference>
<reference evidence="14" key="2">
    <citation type="journal article" date="2023" name="IMA Fungus">
        <title>Comparative genomic study of the Penicillium genus elucidates a diverse pangenome and 15 lateral gene transfer events.</title>
        <authorList>
            <person name="Petersen C."/>
            <person name="Sorensen T."/>
            <person name="Nielsen M.R."/>
            <person name="Sondergaard T.E."/>
            <person name="Sorensen J.L."/>
            <person name="Fitzpatrick D.A."/>
            <person name="Frisvad J.C."/>
            <person name="Nielsen K.L."/>
        </authorList>
    </citation>
    <scope>NUCLEOTIDE SEQUENCE</scope>
    <source>
        <strain evidence="14">IBT 15544</strain>
    </source>
</reference>
<evidence type="ECO:0000256" key="12">
    <source>
        <dbReference type="SAM" id="MobiDB-lite"/>
    </source>
</evidence>
<dbReference type="InterPro" id="IPR032465">
    <property type="entry name" value="ACMSD"/>
</dbReference>
<proteinExistence type="inferred from homology"/>
<dbReference type="PANTHER" id="PTHR21240:SF27">
    <property type="entry name" value="2-AMINO-3-CARBOXYMUCONATE-6-SEMIALDEHYDE DECARBOXYLASE"/>
    <property type="match status" value="1"/>
</dbReference>
<protein>
    <recommendedName>
        <fullName evidence="5">2-amino-3-carboxymuconate-6-semialdehyde decarboxylase</fullName>
        <ecNumber evidence="4">4.1.1.45</ecNumber>
    </recommendedName>
    <alternativeName>
        <fullName evidence="10">Picolinate carboxylase</fullName>
    </alternativeName>
</protein>
<feature type="compositionally biased region" description="Polar residues" evidence="12">
    <location>
        <begin position="11"/>
        <end position="20"/>
    </location>
</feature>
<comment type="pathway">
    <text evidence="1">Secondary metabolite metabolism; quinolate metabolism.</text>
</comment>
<feature type="domain" description="Amidohydrolase-related" evidence="13">
    <location>
        <begin position="57"/>
        <end position="353"/>
    </location>
</feature>
<name>A0A9W9N2F9_9EURO</name>
<evidence type="ECO:0000256" key="5">
    <source>
        <dbReference type="ARBA" id="ARBA00021214"/>
    </source>
</evidence>
<dbReference type="GO" id="GO:0001760">
    <property type="term" value="F:aminocarboxymuconate-semialdehyde decarboxylase activity"/>
    <property type="evidence" value="ECO:0007669"/>
    <property type="project" value="UniProtKB-EC"/>
</dbReference>
<organism evidence="14 15">
    <name type="scientific">Penicillium cinerascens</name>
    <dbReference type="NCBI Taxonomy" id="70096"/>
    <lineage>
        <taxon>Eukaryota</taxon>
        <taxon>Fungi</taxon>
        <taxon>Dikarya</taxon>
        <taxon>Ascomycota</taxon>
        <taxon>Pezizomycotina</taxon>
        <taxon>Eurotiomycetes</taxon>
        <taxon>Eurotiomycetidae</taxon>
        <taxon>Eurotiales</taxon>
        <taxon>Aspergillaceae</taxon>
        <taxon>Penicillium</taxon>
    </lineage>
</organism>
<dbReference type="RefSeq" id="XP_058310106.1">
    <property type="nucleotide sequence ID" value="XM_058450644.1"/>
</dbReference>